<dbReference type="InterPro" id="IPR002818">
    <property type="entry name" value="DJ-1/PfpI"/>
</dbReference>
<dbReference type="InterPro" id="IPR050325">
    <property type="entry name" value="Prot/Nucl_acid_deglycase"/>
</dbReference>
<dbReference type="Proteomes" id="UP001597182">
    <property type="component" value="Unassembled WGS sequence"/>
</dbReference>
<dbReference type="InterPro" id="IPR029062">
    <property type="entry name" value="Class_I_gatase-like"/>
</dbReference>
<proteinExistence type="predicted"/>
<dbReference type="SUPFAM" id="SSF52317">
    <property type="entry name" value="Class I glutamine amidotransferase-like"/>
    <property type="match status" value="2"/>
</dbReference>
<evidence type="ECO:0000313" key="3">
    <source>
        <dbReference type="Proteomes" id="UP001597182"/>
    </source>
</evidence>
<keyword evidence="3" id="KW-1185">Reference proteome</keyword>
<sequence length="340" mass="36261">MSPRLLFLVSSAREIVLADGRAHVTGYFADEALTPYRRFADAGVEVVVATPDGRPPLADPYGLEPFFHYVDEDQDFLGTVVRSFHHDVDDIRVTLHHLTELDLAASRRIFLALTEAGLPADEARARVNRAAKIAWQRDRRLGPVLVEEGLATPLGPEQIGALVADTEAAARAEAADIAAALAELPGFRAPADLSAMTDAELAGFDAVFVPGGHGPMADLADNPDVGRLLGILQEKQATVAALCHGPAALLAAGGREDGQWLFEGYRLTCFTDEEEDQTRPGSVGMPWMVDTALKNCGAVLDDAPAAWTSHVVVDRNLVTGQNPMSADAVADAVLKSLEVL</sequence>
<dbReference type="Gene3D" id="3.40.50.880">
    <property type="match status" value="1"/>
</dbReference>
<dbReference type="Pfam" id="PF01965">
    <property type="entry name" value="DJ-1_PfpI"/>
    <property type="match status" value="1"/>
</dbReference>
<dbReference type="EMBL" id="JBHTMB010000310">
    <property type="protein sequence ID" value="MFD1237821.1"/>
    <property type="molecule type" value="Genomic_DNA"/>
</dbReference>
<feature type="domain" description="DJ-1/PfpI" evidence="1">
    <location>
        <begin position="182"/>
        <end position="335"/>
    </location>
</feature>
<protein>
    <submittedName>
        <fullName evidence="2">DJ-1/PfpI family protein</fullName>
    </submittedName>
</protein>
<dbReference type="PANTHER" id="PTHR48094">
    <property type="entry name" value="PROTEIN/NUCLEIC ACID DEGLYCASE DJ-1-RELATED"/>
    <property type="match status" value="1"/>
</dbReference>
<accession>A0ABW3VU31</accession>
<dbReference type="RefSeq" id="WP_013673607.1">
    <property type="nucleotide sequence ID" value="NZ_BAABKS010000010.1"/>
</dbReference>
<name>A0ABW3VU31_9PSEU</name>
<evidence type="ECO:0000313" key="2">
    <source>
        <dbReference type="EMBL" id="MFD1237821.1"/>
    </source>
</evidence>
<dbReference type="PANTHER" id="PTHR48094:SF22">
    <property type="entry name" value="DJ-1_PFPI DOMAIN-CONTAINING PROTEIN"/>
    <property type="match status" value="1"/>
</dbReference>
<evidence type="ECO:0000259" key="1">
    <source>
        <dbReference type="Pfam" id="PF01965"/>
    </source>
</evidence>
<comment type="caution">
    <text evidence="2">The sequence shown here is derived from an EMBL/GenBank/DDBJ whole genome shotgun (WGS) entry which is preliminary data.</text>
</comment>
<dbReference type="CDD" id="cd03141">
    <property type="entry name" value="GATase1_Hsp31_like"/>
    <property type="match status" value="1"/>
</dbReference>
<organism evidence="2 3">
    <name type="scientific">Pseudonocardia benzenivorans</name>
    <dbReference type="NCBI Taxonomy" id="228005"/>
    <lineage>
        <taxon>Bacteria</taxon>
        <taxon>Bacillati</taxon>
        <taxon>Actinomycetota</taxon>
        <taxon>Actinomycetes</taxon>
        <taxon>Pseudonocardiales</taxon>
        <taxon>Pseudonocardiaceae</taxon>
        <taxon>Pseudonocardia</taxon>
    </lineage>
</organism>
<reference evidence="3" key="1">
    <citation type="journal article" date="2019" name="Int. J. Syst. Evol. Microbiol.">
        <title>The Global Catalogue of Microorganisms (GCM) 10K type strain sequencing project: providing services to taxonomists for standard genome sequencing and annotation.</title>
        <authorList>
            <consortium name="The Broad Institute Genomics Platform"/>
            <consortium name="The Broad Institute Genome Sequencing Center for Infectious Disease"/>
            <person name="Wu L."/>
            <person name="Ma J."/>
        </authorList>
    </citation>
    <scope>NUCLEOTIDE SEQUENCE [LARGE SCALE GENOMIC DNA]</scope>
    <source>
        <strain evidence="3">CCUG 49018</strain>
    </source>
</reference>
<gene>
    <name evidence="2" type="ORF">ACFQ34_31440</name>
</gene>